<dbReference type="GO" id="GO:0006094">
    <property type="term" value="P:gluconeogenesis"/>
    <property type="evidence" value="ECO:0007669"/>
    <property type="project" value="UniProtKB-KW"/>
</dbReference>
<evidence type="ECO:0000256" key="5">
    <source>
        <dbReference type="ARBA" id="ARBA00022432"/>
    </source>
</evidence>
<reference evidence="13" key="2">
    <citation type="journal article" date="2018" name="Environ. Sci. Technol.">
        <title>The Toxicogenome of Hyalella azteca: A Model for Sediment Ecotoxicology and Evolutionary Toxicology.</title>
        <authorList>
            <person name="Poynton H.C."/>
            <person name="Hasenbein S."/>
            <person name="Benoit J.B."/>
            <person name="Sepulveda M.S."/>
            <person name="Poelchau M.F."/>
            <person name="Hughes D.S.T."/>
            <person name="Murali S.C."/>
            <person name="Chen S."/>
            <person name="Glastad K.M."/>
            <person name="Goodisman M.A.D."/>
            <person name="Werren J.H."/>
            <person name="Vineis J.H."/>
            <person name="Bowen J.L."/>
            <person name="Friedrich M."/>
            <person name="Jones J."/>
            <person name="Robertson H.M."/>
            <person name="Feyereisen R."/>
            <person name="Mechler-Hickson A."/>
            <person name="Mathers N."/>
            <person name="Lee C.E."/>
            <person name="Colbourne J.K."/>
            <person name="Biales A."/>
            <person name="Johnston J.S."/>
            <person name="Wellborn G.A."/>
            <person name="Rosendale A.J."/>
            <person name="Cridge A.G."/>
            <person name="Munoz-Torres M.C."/>
            <person name="Bain P.A."/>
            <person name="Manny A.R."/>
            <person name="Major K.M."/>
            <person name="Lambert F.N."/>
            <person name="Vulpe C.D."/>
            <person name="Tuck P."/>
            <person name="Blalock B.J."/>
            <person name="Lin Y.Y."/>
            <person name="Smith M.E."/>
            <person name="Ochoa-Acuna H."/>
            <person name="Chen M.M."/>
            <person name="Childers C.P."/>
            <person name="Qu J."/>
            <person name="Dugan S."/>
            <person name="Lee S.L."/>
            <person name="Chao H."/>
            <person name="Dinh H."/>
            <person name="Han Y."/>
            <person name="Doddapaneni H."/>
            <person name="Worley K.C."/>
            <person name="Muzny D.M."/>
            <person name="Gibbs R.A."/>
            <person name="Richards S."/>
        </authorList>
    </citation>
    <scope>NUCLEOTIDE SEQUENCE</scope>
    <source>
        <strain evidence="13">HAZT.00-mixed</strain>
        <tissue evidence="13">Whole organism</tissue>
    </source>
</reference>
<keyword evidence="10 11" id="KW-0472">Membrane</keyword>
<keyword evidence="6 11" id="KW-0812">Transmembrane</keyword>
<evidence type="ECO:0000256" key="2">
    <source>
        <dbReference type="ARBA" id="ARBA00004742"/>
    </source>
</evidence>
<evidence type="ECO:0000256" key="10">
    <source>
        <dbReference type="ARBA" id="ARBA00023136"/>
    </source>
</evidence>
<evidence type="ECO:0000256" key="6">
    <source>
        <dbReference type="ARBA" id="ARBA00022692"/>
    </source>
</evidence>
<organism evidence="13">
    <name type="scientific">Hyalella azteca</name>
    <name type="common">Amphipod</name>
    <dbReference type="NCBI Taxonomy" id="294128"/>
    <lineage>
        <taxon>Eukaryota</taxon>
        <taxon>Metazoa</taxon>
        <taxon>Ecdysozoa</taxon>
        <taxon>Arthropoda</taxon>
        <taxon>Crustacea</taxon>
        <taxon>Multicrustacea</taxon>
        <taxon>Malacostraca</taxon>
        <taxon>Eumalacostraca</taxon>
        <taxon>Peracarida</taxon>
        <taxon>Amphipoda</taxon>
        <taxon>Senticaudata</taxon>
        <taxon>Talitrida</taxon>
        <taxon>Talitroidea</taxon>
        <taxon>Hyalellidae</taxon>
        <taxon>Hyalella</taxon>
    </lineage>
</organism>
<dbReference type="SMART" id="SM00014">
    <property type="entry name" value="acidPPc"/>
    <property type="match status" value="1"/>
</dbReference>
<dbReference type="PANTHER" id="PTHR12591">
    <property type="entry name" value="GLUCOSE-6-PHOSPHATASE"/>
    <property type="match status" value="1"/>
</dbReference>
<dbReference type="EC" id="3.1.3.9" evidence="4"/>
<reference evidence="13" key="3">
    <citation type="submission" date="2019-06" db="EMBL/GenBank/DDBJ databases">
        <authorList>
            <person name="Poynton C."/>
            <person name="Hasenbein S."/>
            <person name="Benoit J.B."/>
            <person name="Sepulveda M.S."/>
            <person name="Poelchau M.F."/>
            <person name="Murali S.C."/>
            <person name="Chen S."/>
            <person name="Glastad K.M."/>
            <person name="Werren J.H."/>
            <person name="Vineis J.H."/>
            <person name="Bowen J.L."/>
            <person name="Friedrich M."/>
            <person name="Jones J."/>
            <person name="Robertson H.M."/>
            <person name="Feyereisen R."/>
            <person name="Mechler-Hickson A."/>
            <person name="Mathers N."/>
            <person name="Lee C.E."/>
            <person name="Colbourne J.K."/>
            <person name="Biales A."/>
            <person name="Johnston J.S."/>
            <person name="Wellborn G.A."/>
            <person name="Rosendale A.J."/>
            <person name="Cridge A.G."/>
            <person name="Munoz-Torres M.C."/>
            <person name="Bain P.A."/>
            <person name="Manny A.R."/>
            <person name="Major K.M."/>
            <person name="Lambert F.N."/>
            <person name="Vulpe C.D."/>
            <person name="Tuck P."/>
            <person name="Blalock B.J."/>
            <person name="Lin Y.-Y."/>
            <person name="Smith M.E."/>
            <person name="Ochoa-Acuna H."/>
            <person name="Chen M.-J.M."/>
            <person name="Childers C.P."/>
            <person name="Qu J."/>
            <person name="Dugan S."/>
            <person name="Lee S.L."/>
            <person name="Chao H."/>
            <person name="Dinh H."/>
            <person name="Han Y."/>
            <person name="Doddapaneni H."/>
            <person name="Worley K.C."/>
            <person name="Muzny D.M."/>
            <person name="Gibbs R.A."/>
            <person name="Richards S."/>
        </authorList>
    </citation>
    <scope>NUCLEOTIDE SEQUENCE</scope>
    <source>
        <strain evidence="13">HAZT.00-mixed</strain>
        <tissue evidence="13">Whole organism</tissue>
    </source>
</reference>
<feature type="transmembrane region" description="Helical" evidence="11">
    <location>
        <begin position="135"/>
        <end position="156"/>
    </location>
</feature>
<accession>A0A6A0H5X8</accession>
<sequence length="285" mass="32405">MNNIRLSSWESWIVRVSVVGDNREAFVFFFPMLSGLSILCGAKLLWAAILVEWSNVIMKWVFRGDRPFWYVQETPFFNNETRPVLRQFHNTCESGPGTPSGHLMMNVAIFYIFTRSICQLFIWDNRFLSRKMQRSLATGLFSTYSTWIALVFLSRLYIQAHFIHQCVLGVLAGTVWMSLVKLGYDPMWSVAKALKHCYDPVHVRVDAQPFFIMARFTGSALGLGLGMSSQLGQQAAGLPTREMSQYLTLGLGVHAALPYTIITTVPYILTRLLPQSTTTIKKKNN</sequence>
<evidence type="ECO:0000256" key="1">
    <source>
        <dbReference type="ARBA" id="ARBA00004477"/>
    </source>
</evidence>
<feature type="transmembrane region" description="Helical" evidence="11">
    <location>
        <begin position="246"/>
        <end position="269"/>
    </location>
</feature>
<comment type="caution">
    <text evidence="13">The sequence shown here is derived from an EMBL/GenBank/DDBJ whole genome shotgun (WGS) entry which is preliminary data.</text>
</comment>
<dbReference type="EMBL" id="JQDR03005976">
    <property type="protein sequence ID" value="KAA0200913.1"/>
    <property type="molecule type" value="Genomic_DNA"/>
</dbReference>
<evidence type="ECO:0000256" key="9">
    <source>
        <dbReference type="ARBA" id="ARBA00022989"/>
    </source>
</evidence>
<gene>
    <name evidence="13" type="ORF">HAZT_HAZT003184</name>
</gene>
<keyword evidence="8" id="KW-0256">Endoplasmic reticulum</keyword>
<evidence type="ECO:0000256" key="7">
    <source>
        <dbReference type="ARBA" id="ARBA00022801"/>
    </source>
</evidence>
<dbReference type="InterPro" id="IPR000326">
    <property type="entry name" value="PAP2/HPO"/>
</dbReference>
<feature type="transmembrane region" description="Helical" evidence="11">
    <location>
        <begin position="103"/>
        <end position="123"/>
    </location>
</feature>
<evidence type="ECO:0000256" key="3">
    <source>
        <dbReference type="ARBA" id="ARBA00009266"/>
    </source>
</evidence>
<dbReference type="InterPro" id="IPR036938">
    <property type="entry name" value="PAP2/HPO_sf"/>
</dbReference>
<comment type="pathway">
    <text evidence="2">Carbohydrate biosynthesis; gluconeogenesis.</text>
</comment>
<dbReference type="Gene3D" id="1.20.144.10">
    <property type="entry name" value="Phosphatidic acid phosphatase type 2/haloperoxidase"/>
    <property type="match status" value="1"/>
</dbReference>
<dbReference type="AlphaFoldDB" id="A0A6A0H5X8"/>
<keyword evidence="5" id="KW-0312">Gluconeogenesis</keyword>
<protein>
    <recommendedName>
        <fullName evidence="4">glucose-6-phosphatase</fullName>
        <ecNumber evidence="4">3.1.3.9</ecNumber>
    </recommendedName>
</protein>
<evidence type="ECO:0000259" key="12">
    <source>
        <dbReference type="SMART" id="SM00014"/>
    </source>
</evidence>
<dbReference type="SUPFAM" id="SSF48317">
    <property type="entry name" value="Acid phosphatase/Vanadium-dependent haloperoxidase"/>
    <property type="match status" value="1"/>
</dbReference>
<comment type="similarity">
    <text evidence="3">Belongs to the glucose-6-phosphatase family.</text>
</comment>
<comment type="subcellular location">
    <subcellularLocation>
        <location evidence="1">Endoplasmic reticulum membrane</location>
        <topology evidence="1">Multi-pass membrane protein</topology>
    </subcellularLocation>
</comment>
<evidence type="ECO:0000256" key="11">
    <source>
        <dbReference type="SAM" id="Phobius"/>
    </source>
</evidence>
<reference evidence="13" key="1">
    <citation type="submission" date="2014-08" db="EMBL/GenBank/DDBJ databases">
        <authorList>
            <person name="Murali S."/>
            <person name="Richards S."/>
            <person name="Bandaranaike D."/>
            <person name="Bellair M."/>
            <person name="Blankenburg K."/>
            <person name="Chao H."/>
            <person name="Dinh H."/>
            <person name="Doddapaneni H."/>
            <person name="Dugan-Rocha S."/>
            <person name="Elkadiri S."/>
            <person name="Gnanaolivu R."/>
            <person name="Hughes D."/>
            <person name="Lee S."/>
            <person name="Li M."/>
            <person name="Ming W."/>
            <person name="Munidasa M."/>
            <person name="Muniz J."/>
            <person name="Nguyen L."/>
            <person name="Osuji N."/>
            <person name="Pu L.-L."/>
            <person name="Puazo M."/>
            <person name="Skinner E."/>
            <person name="Qu C."/>
            <person name="Quiroz J."/>
            <person name="Raj R."/>
            <person name="Weissenberger G."/>
            <person name="Xin Y."/>
            <person name="Zou X."/>
            <person name="Han Y."/>
            <person name="Worley K."/>
            <person name="Muzny D."/>
            <person name="Gibbs R."/>
        </authorList>
    </citation>
    <scope>NUCLEOTIDE SEQUENCE</scope>
    <source>
        <strain evidence="13">HAZT.00-mixed</strain>
        <tissue evidence="13">Whole organism</tissue>
    </source>
</reference>
<dbReference type="GO" id="GO:0004346">
    <property type="term" value="F:glucose-6-phosphatase activity"/>
    <property type="evidence" value="ECO:0007669"/>
    <property type="project" value="UniProtKB-EC"/>
</dbReference>
<dbReference type="Proteomes" id="UP000711488">
    <property type="component" value="Unassembled WGS sequence"/>
</dbReference>
<feature type="transmembrane region" description="Helical" evidence="11">
    <location>
        <begin position="162"/>
        <end position="184"/>
    </location>
</feature>
<name>A0A6A0H5X8_HYAAZ</name>
<evidence type="ECO:0000256" key="4">
    <source>
        <dbReference type="ARBA" id="ARBA00012634"/>
    </source>
</evidence>
<dbReference type="GO" id="GO:0051156">
    <property type="term" value="P:glucose 6-phosphate metabolic process"/>
    <property type="evidence" value="ECO:0007669"/>
    <property type="project" value="TreeGrafter"/>
</dbReference>
<dbReference type="GO" id="GO:0005789">
    <property type="term" value="C:endoplasmic reticulum membrane"/>
    <property type="evidence" value="ECO:0007669"/>
    <property type="project" value="UniProtKB-SubCell"/>
</dbReference>
<feature type="domain" description="Phosphatidic acid phosphatase type 2/haloperoxidase" evidence="12">
    <location>
        <begin position="39"/>
        <end position="181"/>
    </location>
</feature>
<keyword evidence="9 11" id="KW-1133">Transmembrane helix</keyword>
<dbReference type="Pfam" id="PF01569">
    <property type="entry name" value="PAP2"/>
    <property type="match status" value="1"/>
</dbReference>
<feature type="transmembrane region" description="Helical" evidence="11">
    <location>
        <begin position="25"/>
        <end position="49"/>
    </location>
</feature>
<evidence type="ECO:0000313" key="13">
    <source>
        <dbReference type="EMBL" id="KAA0200913.1"/>
    </source>
</evidence>
<dbReference type="PANTHER" id="PTHR12591:SF0">
    <property type="entry name" value="FI19814P1"/>
    <property type="match status" value="1"/>
</dbReference>
<evidence type="ECO:0000256" key="8">
    <source>
        <dbReference type="ARBA" id="ARBA00022824"/>
    </source>
</evidence>
<proteinExistence type="inferred from homology"/>
<keyword evidence="7" id="KW-0378">Hydrolase</keyword>